<comment type="caution">
    <text evidence="2">The sequence shown here is derived from an EMBL/GenBank/DDBJ whole genome shotgun (WGS) entry which is preliminary data.</text>
</comment>
<evidence type="ECO:0000313" key="3">
    <source>
        <dbReference type="Proteomes" id="UP000245992"/>
    </source>
</evidence>
<feature type="compositionally biased region" description="Low complexity" evidence="1">
    <location>
        <begin position="48"/>
        <end position="57"/>
    </location>
</feature>
<gene>
    <name evidence="2" type="ORF">Y717_14670</name>
</gene>
<keyword evidence="3" id="KW-1185">Reference proteome</keyword>
<name>A0A2T7TEX2_9ACTN</name>
<accession>A0A2T7TEX2</accession>
<dbReference type="AlphaFoldDB" id="A0A2T7TEX2"/>
<reference evidence="2 3" key="1">
    <citation type="submission" date="2013-12" db="EMBL/GenBank/DDBJ databases">
        <title>Annotated genome of Streptomyces scopuliridis.</title>
        <authorList>
            <person name="Olson J.B."/>
        </authorList>
    </citation>
    <scope>NUCLEOTIDE SEQUENCE [LARGE SCALE GENOMIC DNA]</scope>
    <source>
        <strain evidence="2 3">RB72</strain>
    </source>
</reference>
<dbReference type="EMBL" id="AZSP01000019">
    <property type="protein sequence ID" value="PVE13672.1"/>
    <property type="molecule type" value="Genomic_DNA"/>
</dbReference>
<sequence length="96" mass="10816">MRIERAVGGRPGLLGRHVRAWRCFIKSRCQRCTVSGWTSSRSRRRTWRGSGTSRSGGESPVFRSELHPVRTELPFEDGDLVAQGEDLRVLAAVAHR</sequence>
<organism evidence="2 3">
    <name type="scientific">Streptomyces scopuliridis RB72</name>
    <dbReference type="NCBI Taxonomy" id="1440053"/>
    <lineage>
        <taxon>Bacteria</taxon>
        <taxon>Bacillati</taxon>
        <taxon>Actinomycetota</taxon>
        <taxon>Actinomycetes</taxon>
        <taxon>Kitasatosporales</taxon>
        <taxon>Streptomycetaceae</taxon>
        <taxon>Streptomyces</taxon>
    </lineage>
</organism>
<evidence type="ECO:0000313" key="2">
    <source>
        <dbReference type="EMBL" id="PVE13672.1"/>
    </source>
</evidence>
<feature type="region of interest" description="Disordered" evidence="1">
    <location>
        <begin position="36"/>
        <end position="63"/>
    </location>
</feature>
<dbReference type="Proteomes" id="UP000245992">
    <property type="component" value="Unassembled WGS sequence"/>
</dbReference>
<proteinExistence type="predicted"/>
<evidence type="ECO:0000256" key="1">
    <source>
        <dbReference type="SAM" id="MobiDB-lite"/>
    </source>
</evidence>
<protein>
    <submittedName>
        <fullName evidence="2">Uncharacterized protein</fullName>
    </submittedName>
</protein>